<dbReference type="AlphaFoldDB" id="A0ABD4A865"/>
<name>A0ABD4A865_9BACI</name>
<dbReference type="Proteomes" id="UP000032076">
    <property type="component" value="Unassembled WGS sequence"/>
</dbReference>
<sequence>MEILRIKYKCIRKASREYSAAEKILYFFGEQGKLHGNTAQPKKFYIFSVTREASVALPRKRKCIFADYGSLVA</sequence>
<evidence type="ECO:0000313" key="1">
    <source>
        <dbReference type="EMBL" id="KIO72850.1"/>
    </source>
</evidence>
<dbReference type="EMBL" id="JXLU01000080">
    <property type="protein sequence ID" value="KIO72850.1"/>
    <property type="molecule type" value="Genomic_DNA"/>
</dbReference>
<proteinExistence type="predicted"/>
<evidence type="ECO:0000313" key="2">
    <source>
        <dbReference type="Proteomes" id="UP000032076"/>
    </source>
</evidence>
<organism evidence="1 2">
    <name type="scientific">Caldibacillus thermoamylovorans</name>
    <dbReference type="NCBI Taxonomy" id="35841"/>
    <lineage>
        <taxon>Bacteria</taxon>
        <taxon>Bacillati</taxon>
        <taxon>Bacillota</taxon>
        <taxon>Bacilli</taxon>
        <taxon>Bacillales</taxon>
        <taxon>Bacillaceae</taxon>
        <taxon>Caldibacillus</taxon>
    </lineage>
</organism>
<reference evidence="1 2" key="1">
    <citation type="submission" date="2015-01" db="EMBL/GenBank/DDBJ databases">
        <title>Draft Genome Sequences of Four Bacillus thermoamylovorans Strains, Isolated From Food Products.</title>
        <authorList>
            <person name="Krawcyk A.O."/>
            <person name="Berendsen E.M."/>
            <person name="Eijlander R.T."/>
            <person name="de Jong A."/>
            <person name="Wells-Bennik M."/>
            <person name="Kuipers O.P."/>
        </authorList>
    </citation>
    <scope>NUCLEOTIDE SEQUENCE [LARGE SCALE GENOMIC DNA]</scope>
    <source>
        <strain evidence="1 2">B4167</strain>
    </source>
</reference>
<comment type="caution">
    <text evidence="1">The sequence shown here is derived from an EMBL/GenBank/DDBJ whole genome shotgun (WGS) entry which is preliminary data.</text>
</comment>
<accession>A0ABD4A865</accession>
<gene>
    <name evidence="1" type="ORF">B4167_2626</name>
</gene>
<protein>
    <submittedName>
        <fullName evidence="1">Uncharacterized protein</fullName>
    </submittedName>
</protein>